<sequence length="406" mass="45071">MEWAVVHFQATERLRGADGHGRPRPRRAEPDSTVWPTTSGTLGVTAIRVCEVARSGKQPQMQVQGDPPSGLGRTLTELRYALSERISLLGGDTVHDGLLEIWCPYKARINTFVSVADVENRLFEWAVGADLLGTPELRSRFQQARFGECAAYVYPDAPDLLIYAKWCAWLFIADDEFDENRAPQEGGIDKGVLGFLPLDGAPPTEPTSAVTRALVELWAEISREMSAELRGRFRHHVDQYCRSYGSEMSRARTGTAPSLAAYIDLRRDSGAVETCIDLIERQKAAAVAVTRETGPMITMLRAATNDIVCWSNDVASVGKEVGHGELNNLVAVLRQETDSDWEKAEVLAARMASTRTRDFDALQHKLLSTDRSPETAMFVKGLKHWITGSLAWHLTSPRYARKLAEM</sequence>
<evidence type="ECO:0000256" key="2">
    <source>
        <dbReference type="RuleBase" id="RU366034"/>
    </source>
</evidence>
<comment type="cofactor">
    <cofactor evidence="2">
        <name>Mg(2+)</name>
        <dbReference type="ChEBI" id="CHEBI:18420"/>
    </cofactor>
</comment>
<feature type="region of interest" description="Disordered" evidence="3">
    <location>
        <begin position="14"/>
        <end position="33"/>
    </location>
</feature>
<evidence type="ECO:0000313" key="4">
    <source>
        <dbReference type="EMBL" id="GAA3688512.1"/>
    </source>
</evidence>
<dbReference type="SUPFAM" id="SSF48576">
    <property type="entry name" value="Terpenoid synthases"/>
    <property type="match status" value="1"/>
</dbReference>
<dbReference type="Pfam" id="PF19086">
    <property type="entry name" value="Terpene_syn_C_2"/>
    <property type="match status" value="1"/>
</dbReference>
<comment type="caution">
    <text evidence="4">The sequence shown here is derived from an EMBL/GenBank/DDBJ whole genome shotgun (WGS) entry which is preliminary data.</text>
</comment>
<dbReference type="SFLD" id="SFLDS00005">
    <property type="entry name" value="Isoprenoid_Synthase_Type_I"/>
    <property type="match status" value="1"/>
</dbReference>
<dbReference type="InterPro" id="IPR034686">
    <property type="entry name" value="Terpene_cyclase-like_2"/>
</dbReference>
<evidence type="ECO:0000313" key="5">
    <source>
        <dbReference type="Proteomes" id="UP001500711"/>
    </source>
</evidence>
<gene>
    <name evidence="4" type="ORF">GCM10022267_89090</name>
</gene>
<evidence type="ECO:0000256" key="1">
    <source>
        <dbReference type="ARBA" id="ARBA00023239"/>
    </source>
</evidence>
<accession>A0ABP7CE34</accession>
<keyword evidence="1 2" id="KW-0456">Lyase</keyword>
<reference evidence="5" key="1">
    <citation type="journal article" date="2019" name="Int. J. Syst. Evol. Microbiol.">
        <title>The Global Catalogue of Microorganisms (GCM) 10K type strain sequencing project: providing services to taxonomists for standard genome sequencing and annotation.</title>
        <authorList>
            <consortium name="The Broad Institute Genomics Platform"/>
            <consortium name="The Broad Institute Genome Sequencing Center for Infectious Disease"/>
            <person name="Wu L."/>
            <person name="Ma J."/>
        </authorList>
    </citation>
    <scope>NUCLEOTIDE SEQUENCE [LARGE SCALE GENOMIC DNA]</scope>
    <source>
        <strain evidence="5">JCM 17494</strain>
    </source>
</reference>
<proteinExistence type="inferred from homology"/>
<dbReference type="EMBL" id="BAABBE010000070">
    <property type="protein sequence ID" value="GAA3688512.1"/>
    <property type="molecule type" value="Genomic_DNA"/>
</dbReference>
<dbReference type="PANTHER" id="PTHR35201">
    <property type="entry name" value="TERPENE SYNTHASE"/>
    <property type="match status" value="1"/>
</dbReference>
<dbReference type="EC" id="4.2.3.-" evidence="2"/>
<dbReference type="PANTHER" id="PTHR35201:SF4">
    <property type="entry name" value="BETA-PINACENE SYNTHASE-RELATED"/>
    <property type="match status" value="1"/>
</dbReference>
<keyword evidence="5" id="KW-1185">Reference proteome</keyword>
<dbReference type="Gene3D" id="1.10.600.10">
    <property type="entry name" value="Farnesyl Diphosphate Synthase"/>
    <property type="match status" value="1"/>
</dbReference>
<keyword evidence="2" id="KW-0479">Metal-binding</keyword>
<organism evidence="4 5">
    <name type="scientific">Lentzea roselyniae</name>
    <dbReference type="NCBI Taxonomy" id="531940"/>
    <lineage>
        <taxon>Bacteria</taxon>
        <taxon>Bacillati</taxon>
        <taxon>Actinomycetota</taxon>
        <taxon>Actinomycetes</taxon>
        <taxon>Pseudonocardiales</taxon>
        <taxon>Pseudonocardiaceae</taxon>
        <taxon>Lentzea</taxon>
    </lineage>
</organism>
<dbReference type="Proteomes" id="UP001500711">
    <property type="component" value="Unassembled WGS sequence"/>
</dbReference>
<evidence type="ECO:0000256" key="3">
    <source>
        <dbReference type="SAM" id="MobiDB-lite"/>
    </source>
</evidence>
<protein>
    <recommendedName>
        <fullName evidence="2">Terpene synthase</fullName>
        <ecNumber evidence="2">4.2.3.-</ecNumber>
    </recommendedName>
</protein>
<comment type="similarity">
    <text evidence="2">Belongs to the terpene synthase family.</text>
</comment>
<dbReference type="SFLD" id="SFLDG01020">
    <property type="entry name" value="Terpene_Cyclase_Like_2"/>
    <property type="match status" value="1"/>
</dbReference>
<feature type="compositionally biased region" description="Basic and acidic residues" evidence="3">
    <location>
        <begin position="14"/>
        <end position="30"/>
    </location>
</feature>
<keyword evidence="2" id="KW-0460">Magnesium</keyword>
<dbReference type="InterPro" id="IPR008949">
    <property type="entry name" value="Isoprenoid_synthase_dom_sf"/>
</dbReference>
<name>A0ABP7CE34_9PSEU</name>